<gene>
    <name evidence="1" type="ORF">M6B38_408090</name>
</gene>
<reference evidence="1" key="2">
    <citation type="submission" date="2023-04" db="EMBL/GenBank/DDBJ databases">
        <authorList>
            <person name="Bruccoleri R.E."/>
            <person name="Oakeley E.J."/>
            <person name="Faust A.-M."/>
            <person name="Dessus-Babus S."/>
            <person name="Altorfer M."/>
            <person name="Burckhardt D."/>
            <person name="Oertli M."/>
            <person name="Naumann U."/>
            <person name="Petersen F."/>
            <person name="Wong J."/>
        </authorList>
    </citation>
    <scope>NUCLEOTIDE SEQUENCE</scope>
    <source>
        <strain evidence="1">GSM-AAB239-AS_SAM_17_03QT</strain>
        <tissue evidence="1">Leaf</tissue>
    </source>
</reference>
<comment type="caution">
    <text evidence="1">The sequence shown here is derived from an EMBL/GenBank/DDBJ whole genome shotgun (WGS) entry which is preliminary data.</text>
</comment>
<reference evidence="1" key="1">
    <citation type="journal article" date="2023" name="GigaByte">
        <title>Genome assembly of the bearded iris, Iris pallida Lam.</title>
        <authorList>
            <person name="Bruccoleri R.E."/>
            <person name="Oakeley E.J."/>
            <person name="Faust A.M.E."/>
            <person name="Altorfer M."/>
            <person name="Dessus-Babus S."/>
            <person name="Burckhardt D."/>
            <person name="Oertli M."/>
            <person name="Naumann U."/>
            <person name="Petersen F."/>
            <person name="Wong J."/>
        </authorList>
    </citation>
    <scope>NUCLEOTIDE SEQUENCE</scope>
    <source>
        <strain evidence="1">GSM-AAB239-AS_SAM_17_03QT</strain>
    </source>
</reference>
<accession>A0AAX6FPE3</accession>
<proteinExistence type="predicted"/>
<protein>
    <submittedName>
        <fullName evidence="1">Uncharacterized protein</fullName>
    </submittedName>
</protein>
<evidence type="ECO:0000313" key="1">
    <source>
        <dbReference type="EMBL" id="KAJ6818287.1"/>
    </source>
</evidence>
<name>A0AAX6FPE3_IRIPA</name>
<evidence type="ECO:0000313" key="2">
    <source>
        <dbReference type="Proteomes" id="UP001140949"/>
    </source>
</evidence>
<dbReference type="AlphaFoldDB" id="A0AAX6FPE3"/>
<keyword evidence="2" id="KW-1185">Reference proteome</keyword>
<dbReference type="Proteomes" id="UP001140949">
    <property type="component" value="Unassembled WGS sequence"/>
</dbReference>
<dbReference type="EMBL" id="JANAVB010027397">
    <property type="protein sequence ID" value="KAJ6818287.1"/>
    <property type="molecule type" value="Genomic_DNA"/>
</dbReference>
<sequence>MSMSGRYIALSPDLNTQDSFLGCVCDLQSIASPNKKASFANCCSFSEVNNSPLIMDSSILSPWAAINCSLSMGQSGFD</sequence>
<organism evidence="1 2">
    <name type="scientific">Iris pallida</name>
    <name type="common">Sweet iris</name>
    <dbReference type="NCBI Taxonomy" id="29817"/>
    <lineage>
        <taxon>Eukaryota</taxon>
        <taxon>Viridiplantae</taxon>
        <taxon>Streptophyta</taxon>
        <taxon>Embryophyta</taxon>
        <taxon>Tracheophyta</taxon>
        <taxon>Spermatophyta</taxon>
        <taxon>Magnoliopsida</taxon>
        <taxon>Liliopsida</taxon>
        <taxon>Asparagales</taxon>
        <taxon>Iridaceae</taxon>
        <taxon>Iridoideae</taxon>
        <taxon>Irideae</taxon>
        <taxon>Iris</taxon>
    </lineage>
</organism>